<protein>
    <submittedName>
        <fullName evidence="2">ImmA/IrrE family metallo-endopeptidase</fullName>
    </submittedName>
</protein>
<dbReference type="InterPro" id="IPR052345">
    <property type="entry name" value="Rad_response_metalloprotease"/>
</dbReference>
<dbReference type="PANTHER" id="PTHR43236">
    <property type="entry name" value="ANTITOXIN HIGA1"/>
    <property type="match status" value="1"/>
</dbReference>
<accession>A0A3E1KSQ1</accession>
<dbReference type="Pfam" id="PF06114">
    <property type="entry name" value="Peptidase_M78"/>
    <property type="match status" value="1"/>
</dbReference>
<dbReference type="InterPro" id="IPR010359">
    <property type="entry name" value="IrrE_HExxH"/>
</dbReference>
<organism evidence="2 3">
    <name type="scientific">Xanthomonas nasturtii</name>
    <dbReference type="NCBI Taxonomy" id="1843581"/>
    <lineage>
        <taxon>Bacteria</taxon>
        <taxon>Pseudomonadati</taxon>
        <taxon>Pseudomonadota</taxon>
        <taxon>Gammaproteobacteria</taxon>
        <taxon>Lysobacterales</taxon>
        <taxon>Lysobacteraceae</taxon>
        <taxon>Xanthomonas</taxon>
    </lineage>
</organism>
<dbReference type="Gene3D" id="1.10.10.2910">
    <property type="match status" value="1"/>
</dbReference>
<gene>
    <name evidence="2" type="ORF">DZD52_01500</name>
</gene>
<proteinExistence type="predicted"/>
<comment type="caution">
    <text evidence="2">The sequence shown here is derived from an EMBL/GenBank/DDBJ whole genome shotgun (WGS) entry which is preliminary data.</text>
</comment>
<dbReference type="AlphaFoldDB" id="A0A3E1KSQ1"/>
<feature type="domain" description="IrrE N-terminal-like" evidence="1">
    <location>
        <begin position="130"/>
        <end position="197"/>
    </location>
</feature>
<reference evidence="2 3" key="1">
    <citation type="submission" date="2018-08" db="EMBL/GenBank/DDBJ databases">
        <title>Genome sequencing of X. nasturtii WHRI 8984.</title>
        <authorList>
            <person name="Studholme D.J."/>
            <person name="Mchugh J."/>
            <person name="Vicente J."/>
        </authorList>
    </citation>
    <scope>NUCLEOTIDE SEQUENCE [LARGE SCALE GENOMIC DNA]</scope>
    <source>
        <strain evidence="2 3">WHRI 8984</strain>
    </source>
</reference>
<sequence length="279" mass="31571">MGNKIDGEVSASRILLGNQYAHIEELEGAWELAHYQDPYRYADRDVGRRVNVDKSHNDDSIKLAVRALHRDLWNRRNEFGLGSRHRPIDLLRPELAAKILGYEFQEVPSLGWMMQGRRQIAVAGLIDQASRTIKLARDIEPSVARFTAAHEIGHAVLHPHLSGLHRDRPLKGAKIGRNPVEREADAFATIFLMPERLVCEEFGWRFLGPFALNEQTSFALMGRPLWEVEELFPTLRHVSRHLAGAASFNGQNFKSLAELFGVSNEAMAIRLEELKLVVG</sequence>
<evidence type="ECO:0000313" key="3">
    <source>
        <dbReference type="Proteomes" id="UP000259570"/>
    </source>
</evidence>
<evidence type="ECO:0000259" key="1">
    <source>
        <dbReference type="Pfam" id="PF06114"/>
    </source>
</evidence>
<dbReference type="PANTHER" id="PTHR43236:SF2">
    <property type="entry name" value="BLL0069 PROTEIN"/>
    <property type="match status" value="1"/>
</dbReference>
<name>A0A3E1KSQ1_9XANT</name>
<dbReference type="RefSeq" id="WP_116904817.1">
    <property type="nucleotide sequence ID" value="NZ_JAMBEG010000006.1"/>
</dbReference>
<evidence type="ECO:0000313" key="2">
    <source>
        <dbReference type="EMBL" id="RFF42709.1"/>
    </source>
</evidence>
<dbReference type="OrthoDB" id="9796786at2"/>
<dbReference type="Proteomes" id="UP000259570">
    <property type="component" value="Unassembled WGS sequence"/>
</dbReference>
<dbReference type="EMBL" id="QUZM01000002">
    <property type="protein sequence ID" value="RFF42709.1"/>
    <property type="molecule type" value="Genomic_DNA"/>
</dbReference>